<name>A0ABS8MMN2_9FLAO</name>
<evidence type="ECO:0000313" key="2">
    <source>
        <dbReference type="Proteomes" id="UP001430919"/>
    </source>
</evidence>
<comment type="caution">
    <text evidence="1">The sequence shown here is derived from an EMBL/GenBank/DDBJ whole genome shotgun (WGS) entry which is preliminary data.</text>
</comment>
<reference evidence="1" key="1">
    <citation type="submission" date="2021-11" db="EMBL/GenBank/DDBJ databases">
        <title>Description of novel Flavobacterium species.</title>
        <authorList>
            <person name="Saticioglu I.B."/>
            <person name="Ay H."/>
            <person name="Altun S."/>
            <person name="Duman M."/>
        </authorList>
    </citation>
    <scope>NUCLEOTIDE SEQUENCE</scope>
    <source>
        <strain evidence="1">F-65</strain>
    </source>
</reference>
<accession>A0ABS8MMN2</accession>
<sequence>MNDFQKIERVEEQISQYYEIVFDNDSEDYNYNKMLKNKLKEIIISSRDNNTIIEKALFVLAKSTGCSEDQEIADDIVGYLFENKIINNNQLKLFYDNLGTNRWL</sequence>
<dbReference type="EMBL" id="JAJJMO010000001">
    <property type="protein sequence ID" value="MCC9070023.1"/>
    <property type="molecule type" value="Genomic_DNA"/>
</dbReference>
<evidence type="ECO:0000313" key="1">
    <source>
        <dbReference type="EMBL" id="MCC9070023.1"/>
    </source>
</evidence>
<dbReference type="Proteomes" id="UP001430919">
    <property type="component" value="Unassembled WGS sequence"/>
</dbReference>
<keyword evidence="2" id="KW-1185">Reference proteome</keyword>
<proteinExistence type="predicted"/>
<protein>
    <submittedName>
        <fullName evidence="1">Uncharacterized protein</fullName>
    </submittedName>
</protein>
<dbReference type="RefSeq" id="WP_229986781.1">
    <property type="nucleotide sequence ID" value="NZ_JAJJMO010000001.1"/>
</dbReference>
<organism evidence="1 2">
    <name type="scientific">Flavobacterium pisciphilum</name>
    <dbReference type="NCBI Taxonomy" id="2893755"/>
    <lineage>
        <taxon>Bacteria</taxon>
        <taxon>Pseudomonadati</taxon>
        <taxon>Bacteroidota</taxon>
        <taxon>Flavobacteriia</taxon>
        <taxon>Flavobacteriales</taxon>
        <taxon>Flavobacteriaceae</taxon>
        <taxon>Flavobacterium</taxon>
    </lineage>
</organism>
<gene>
    <name evidence="1" type="ORF">LNQ49_00195</name>
</gene>